<keyword evidence="1" id="KW-0732">Signal</keyword>
<dbReference type="InterPro" id="IPR016186">
    <property type="entry name" value="C-type_lectin-like/link_sf"/>
</dbReference>
<reference evidence="3 4" key="1">
    <citation type="journal article" date="2007" name="Nature">
        <title>Evolution of genes and genomes on the Drosophila phylogeny.</title>
        <authorList>
            <consortium name="Drosophila 12 Genomes Consortium"/>
            <person name="Clark A.G."/>
            <person name="Eisen M.B."/>
            <person name="Smith D.R."/>
            <person name="Bergman C.M."/>
            <person name="Oliver B."/>
            <person name="Markow T.A."/>
            <person name="Kaufman T.C."/>
            <person name="Kellis M."/>
            <person name="Gelbart W."/>
            <person name="Iyer V.N."/>
            <person name="Pollard D.A."/>
            <person name="Sackton T.B."/>
            <person name="Larracuente A.M."/>
            <person name="Singh N.D."/>
            <person name="Abad J.P."/>
            <person name="Abt D.N."/>
            <person name="Adryan B."/>
            <person name="Aguade M."/>
            <person name="Akashi H."/>
            <person name="Anderson W.W."/>
            <person name="Aquadro C.F."/>
            <person name="Ardell D.H."/>
            <person name="Arguello R."/>
            <person name="Artieri C.G."/>
            <person name="Barbash D.A."/>
            <person name="Barker D."/>
            <person name="Barsanti P."/>
            <person name="Batterham P."/>
            <person name="Batzoglou S."/>
            <person name="Begun D."/>
            <person name="Bhutkar A."/>
            <person name="Blanco E."/>
            <person name="Bosak S.A."/>
            <person name="Bradley R.K."/>
            <person name="Brand A.D."/>
            <person name="Brent M.R."/>
            <person name="Brooks A.N."/>
            <person name="Brown R.H."/>
            <person name="Butlin R.K."/>
            <person name="Caggese C."/>
            <person name="Calvi B.R."/>
            <person name="Bernardo de Carvalho A."/>
            <person name="Caspi A."/>
            <person name="Castrezana S."/>
            <person name="Celniker S.E."/>
            <person name="Chang J.L."/>
            <person name="Chapple C."/>
            <person name="Chatterji S."/>
            <person name="Chinwalla A."/>
            <person name="Civetta A."/>
            <person name="Clifton S.W."/>
            <person name="Comeron J.M."/>
            <person name="Costello J.C."/>
            <person name="Coyne J.A."/>
            <person name="Daub J."/>
            <person name="David R.G."/>
            <person name="Delcher A.L."/>
            <person name="Delehaunty K."/>
            <person name="Do C.B."/>
            <person name="Ebling H."/>
            <person name="Edwards K."/>
            <person name="Eickbush T."/>
            <person name="Evans J.D."/>
            <person name="Filipski A."/>
            <person name="Findeiss S."/>
            <person name="Freyhult E."/>
            <person name="Fulton L."/>
            <person name="Fulton R."/>
            <person name="Garcia A.C."/>
            <person name="Gardiner A."/>
            <person name="Garfield D.A."/>
            <person name="Garvin B.E."/>
            <person name="Gibson G."/>
            <person name="Gilbert D."/>
            <person name="Gnerre S."/>
            <person name="Godfrey J."/>
            <person name="Good R."/>
            <person name="Gotea V."/>
            <person name="Gravely B."/>
            <person name="Greenberg A.J."/>
            <person name="Griffiths-Jones S."/>
            <person name="Gross S."/>
            <person name="Guigo R."/>
            <person name="Gustafson E.A."/>
            <person name="Haerty W."/>
            <person name="Hahn M.W."/>
            <person name="Halligan D.L."/>
            <person name="Halpern A.L."/>
            <person name="Halter G.M."/>
            <person name="Han M.V."/>
            <person name="Heger A."/>
            <person name="Hillier L."/>
            <person name="Hinrichs A.S."/>
            <person name="Holmes I."/>
            <person name="Hoskins R.A."/>
            <person name="Hubisz M.J."/>
            <person name="Hultmark D."/>
            <person name="Huntley M.A."/>
            <person name="Jaffe D.B."/>
            <person name="Jagadeeshan S."/>
            <person name="Jeck W.R."/>
            <person name="Johnson J."/>
            <person name="Jones C.D."/>
            <person name="Jordan W.C."/>
            <person name="Karpen G.H."/>
            <person name="Kataoka E."/>
            <person name="Keightley P.D."/>
            <person name="Kheradpour P."/>
            <person name="Kirkness E.F."/>
            <person name="Koerich L.B."/>
            <person name="Kristiansen K."/>
            <person name="Kudrna D."/>
            <person name="Kulathinal R.J."/>
            <person name="Kumar S."/>
            <person name="Kwok R."/>
            <person name="Lander E."/>
            <person name="Langley C.H."/>
            <person name="Lapoint R."/>
            <person name="Lazzaro B.P."/>
            <person name="Lee S.J."/>
            <person name="Levesque L."/>
            <person name="Li R."/>
            <person name="Lin C.F."/>
            <person name="Lin M.F."/>
            <person name="Lindblad-Toh K."/>
            <person name="Llopart A."/>
            <person name="Long M."/>
            <person name="Low L."/>
            <person name="Lozovsky E."/>
            <person name="Lu J."/>
            <person name="Luo M."/>
            <person name="Machado C.A."/>
            <person name="Makalowski W."/>
            <person name="Marzo M."/>
            <person name="Matsuda M."/>
            <person name="Matzkin L."/>
            <person name="McAllister B."/>
            <person name="McBride C.S."/>
            <person name="McKernan B."/>
            <person name="McKernan K."/>
            <person name="Mendez-Lago M."/>
            <person name="Minx P."/>
            <person name="Mollenhauer M.U."/>
            <person name="Montooth K."/>
            <person name="Mount S.M."/>
            <person name="Mu X."/>
            <person name="Myers E."/>
            <person name="Negre B."/>
            <person name="Newfeld S."/>
            <person name="Nielsen R."/>
            <person name="Noor M.A."/>
            <person name="O'Grady P."/>
            <person name="Pachter L."/>
            <person name="Papaceit M."/>
            <person name="Parisi M.J."/>
            <person name="Parisi M."/>
            <person name="Parts L."/>
            <person name="Pedersen J.S."/>
            <person name="Pesole G."/>
            <person name="Phillippy A.M."/>
            <person name="Ponting C.P."/>
            <person name="Pop M."/>
            <person name="Porcelli D."/>
            <person name="Powell J.R."/>
            <person name="Prohaska S."/>
            <person name="Pruitt K."/>
            <person name="Puig M."/>
            <person name="Quesneville H."/>
            <person name="Ram K.R."/>
            <person name="Rand D."/>
            <person name="Rasmussen M.D."/>
            <person name="Reed L.K."/>
            <person name="Reenan R."/>
            <person name="Reily A."/>
            <person name="Remington K.A."/>
            <person name="Rieger T.T."/>
            <person name="Ritchie M.G."/>
            <person name="Robin C."/>
            <person name="Rogers Y.H."/>
            <person name="Rohde C."/>
            <person name="Rozas J."/>
            <person name="Rubenfield M.J."/>
            <person name="Ruiz A."/>
            <person name="Russo S."/>
            <person name="Salzberg S.L."/>
            <person name="Sanchez-Gracia A."/>
            <person name="Saranga D.J."/>
            <person name="Sato H."/>
            <person name="Schaeffer S.W."/>
            <person name="Schatz M.C."/>
            <person name="Schlenke T."/>
            <person name="Schwartz R."/>
            <person name="Segarra C."/>
            <person name="Singh R.S."/>
            <person name="Sirot L."/>
            <person name="Sirota M."/>
            <person name="Sisneros N.B."/>
            <person name="Smith C.D."/>
            <person name="Smith T.F."/>
            <person name="Spieth J."/>
            <person name="Stage D.E."/>
            <person name="Stark A."/>
            <person name="Stephan W."/>
            <person name="Strausberg R.L."/>
            <person name="Strempel S."/>
            <person name="Sturgill D."/>
            <person name="Sutton G."/>
            <person name="Sutton G.G."/>
            <person name="Tao W."/>
            <person name="Teichmann S."/>
            <person name="Tobari Y.N."/>
            <person name="Tomimura Y."/>
            <person name="Tsolas J.M."/>
            <person name="Valente V.L."/>
            <person name="Venter E."/>
            <person name="Venter J.C."/>
            <person name="Vicario S."/>
            <person name="Vieira F.G."/>
            <person name="Vilella A.J."/>
            <person name="Villasante A."/>
            <person name="Walenz B."/>
            <person name="Wang J."/>
            <person name="Wasserman M."/>
            <person name="Watts T."/>
            <person name="Wilson D."/>
            <person name="Wilson R.K."/>
            <person name="Wing R.A."/>
            <person name="Wolfner M.F."/>
            <person name="Wong A."/>
            <person name="Wong G.K."/>
            <person name="Wu C.I."/>
            <person name="Wu G."/>
            <person name="Yamamoto D."/>
            <person name="Yang H.P."/>
            <person name="Yang S.P."/>
            <person name="Yorke J.A."/>
            <person name="Yoshida K."/>
            <person name="Zdobnov E."/>
            <person name="Zhang P."/>
            <person name="Zhang Y."/>
            <person name="Zimin A.V."/>
            <person name="Baldwin J."/>
            <person name="Abdouelleil A."/>
            <person name="Abdulkadir J."/>
            <person name="Abebe A."/>
            <person name="Abera B."/>
            <person name="Abreu J."/>
            <person name="Acer S.C."/>
            <person name="Aftuck L."/>
            <person name="Alexander A."/>
            <person name="An P."/>
            <person name="Anderson E."/>
            <person name="Anderson S."/>
            <person name="Arachi H."/>
            <person name="Azer M."/>
            <person name="Bachantsang P."/>
            <person name="Barry A."/>
            <person name="Bayul T."/>
            <person name="Berlin A."/>
            <person name="Bessette D."/>
            <person name="Bloom T."/>
            <person name="Blye J."/>
            <person name="Boguslavskiy L."/>
            <person name="Bonnet C."/>
            <person name="Boukhgalter B."/>
            <person name="Bourzgui I."/>
            <person name="Brown A."/>
            <person name="Cahill P."/>
            <person name="Channer S."/>
            <person name="Cheshatsang Y."/>
            <person name="Chuda L."/>
            <person name="Citroen M."/>
            <person name="Collymore A."/>
            <person name="Cooke P."/>
            <person name="Costello M."/>
            <person name="D'Aco K."/>
            <person name="Daza R."/>
            <person name="De Haan G."/>
            <person name="DeGray S."/>
            <person name="DeMaso C."/>
            <person name="Dhargay N."/>
            <person name="Dooley K."/>
            <person name="Dooley E."/>
            <person name="Doricent M."/>
            <person name="Dorje P."/>
            <person name="Dorjee K."/>
            <person name="Dupes A."/>
            <person name="Elong R."/>
            <person name="Falk J."/>
            <person name="Farina A."/>
            <person name="Faro S."/>
            <person name="Ferguson D."/>
            <person name="Fisher S."/>
            <person name="Foley C.D."/>
            <person name="Franke A."/>
            <person name="Friedrich D."/>
            <person name="Gadbois L."/>
            <person name="Gearin G."/>
            <person name="Gearin C.R."/>
            <person name="Giannoukos G."/>
            <person name="Goode T."/>
            <person name="Graham J."/>
            <person name="Grandbois E."/>
            <person name="Grewal S."/>
            <person name="Gyaltsen K."/>
            <person name="Hafez N."/>
            <person name="Hagos B."/>
            <person name="Hall J."/>
            <person name="Henson C."/>
            <person name="Hollinger A."/>
            <person name="Honan T."/>
            <person name="Huard M.D."/>
            <person name="Hughes L."/>
            <person name="Hurhula B."/>
            <person name="Husby M.E."/>
            <person name="Kamat A."/>
            <person name="Kanga B."/>
            <person name="Kashin S."/>
            <person name="Khazanovich D."/>
            <person name="Kisner P."/>
            <person name="Lance K."/>
            <person name="Lara M."/>
            <person name="Lee W."/>
            <person name="Lennon N."/>
            <person name="Letendre F."/>
            <person name="LeVine R."/>
            <person name="Lipovsky A."/>
            <person name="Liu X."/>
            <person name="Liu J."/>
            <person name="Liu S."/>
            <person name="Lokyitsang T."/>
            <person name="Lokyitsang Y."/>
            <person name="Lubonja R."/>
            <person name="Lui A."/>
            <person name="MacDonald P."/>
            <person name="Magnisalis V."/>
            <person name="Maru K."/>
            <person name="Matthews C."/>
            <person name="McCusker W."/>
            <person name="McDonough S."/>
            <person name="Mehta T."/>
            <person name="Meldrim J."/>
            <person name="Meneus L."/>
            <person name="Mihai O."/>
            <person name="Mihalev A."/>
            <person name="Mihova T."/>
            <person name="Mittelman R."/>
            <person name="Mlenga V."/>
            <person name="Montmayeur A."/>
            <person name="Mulrain L."/>
            <person name="Navidi A."/>
            <person name="Naylor J."/>
            <person name="Negash T."/>
            <person name="Nguyen T."/>
            <person name="Nguyen N."/>
            <person name="Nicol R."/>
            <person name="Norbu C."/>
            <person name="Norbu N."/>
            <person name="Novod N."/>
            <person name="O'Neill B."/>
            <person name="Osman S."/>
            <person name="Markiewicz E."/>
            <person name="Oyono O.L."/>
            <person name="Patti C."/>
            <person name="Phunkhang P."/>
            <person name="Pierre F."/>
            <person name="Priest M."/>
            <person name="Raghuraman S."/>
            <person name="Rege F."/>
            <person name="Reyes R."/>
            <person name="Rise C."/>
            <person name="Rogov P."/>
            <person name="Ross K."/>
            <person name="Ryan E."/>
            <person name="Settipalli S."/>
            <person name="Shea T."/>
            <person name="Sherpa N."/>
            <person name="Shi L."/>
            <person name="Shih D."/>
            <person name="Sparrow T."/>
            <person name="Spaulding J."/>
            <person name="Stalker J."/>
            <person name="Stange-Thomann N."/>
            <person name="Stavropoulos S."/>
            <person name="Stone C."/>
            <person name="Strader C."/>
            <person name="Tesfaye S."/>
            <person name="Thomson T."/>
            <person name="Thoulutsang Y."/>
            <person name="Thoulutsang D."/>
            <person name="Topham K."/>
            <person name="Topping I."/>
            <person name="Tsamla T."/>
            <person name="Vassiliev H."/>
            <person name="Vo A."/>
            <person name="Wangchuk T."/>
            <person name="Wangdi T."/>
            <person name="Weiand M."/>
            <person name="Wilkinson J."/>
            <person name="Wilson A."/>
            <person name="Yadav S."/>
            <person name="Young G."/>
            <person name="Yu Q."/>
            <person name="Zembek L."/>
            <person name="Zhong D."/>
            <person name="Zimmer A."/>
            <person name="Zwirko Z."/>
            <person name="Jaffe D.B."/>
            <person name="Alvarez P."/>
            <person name="Brockman W."/>
            <person name="Butler J."/>
            <person name="Chin C."/>
            <person name="Gnerre S."/>
            <person name="Grabherr M."/>
            <person name="Kleber M."/>
            <person name="Mauceli E."/>
            <person name="MacCallum I."/>
        </authorList>
    </citation>
    <scope>NUCLEOTIDE SEQUENCE [LARGE SCALE GENOMIC DNA]</scope>
    <source>
        <strain evidence="4">Tucson 15081-1352.22</strain>
    </source>
</reference>
<dbReference type="AlphaFoldDB" id="B4L4H4"/>
<protein>
    <recommendedName>
        <fullName evidence="2">C-type lectin domain-containing protein</fullName>
    </recommendedName>
</protein>
<feature type="chain" id="PRO_5006456958" description="C-type lectin domain-containing protein" evidence="1">
    <location>
        <begin position="22"/>
        <end position="182"/>
    </location>
</feature>
<gene>
    <name evidence="3" type="primary">Dmoj\GI14863</name>
    <name evidence="3" type="ORF">Dmoj_GI14863</name>
</gene>
<dbReference type="OrthoDB" id="7773875at2759"/>
<dbReference type="PROSITE" id="PS50041">
    <property type="entry name" value="C_TYPE_LECTIN_2"/>
    <property type="match status" value="1"/>
</dbReference>
<dbReference type="InterPro" id="IPR016187">
    <property type="entry name" value="CTDL_fold"/>
</dbReference>
<dbReference type="Pfam" id="PF00059">
    <property type="entry name" value="Lectin_C"/>
    <property type="match status" value="1"/>
</dbReference>
<proteinExistence type="predicted"/>
<dbReference type="InterPro" id="IPR050111">
    <property type="entry name" value="C-type_lectin/snaclec_domain"/>
</dbReference>
<organism evidence="3 4">
    <name type="scientific">Drosophila mojavensis</name>
    <name type="common">Fruit fly</name>
    <dbReference type="NCBI Taxonomy" id="7230"/>
    <lineage>
        <taxon>Eukaryota</taxon>
        <taxon>Metazoa</taxon>
        <taxon>Ecdysozoa</taxon>
        <taxon>Arthropoda</taxon>
        <taxon>Hexapoda</taxon>
        <taxon>Insecta</taxon>
        <taxon>Pterygota</taxon>
        <taxon>Neoptera</taxon>
        <taxon>Endopterygota</taxon>
        <taxon>Diptera</taxon>
        <taxon>Brachycera</taxon>
        <taxon>Muscomorpha</taxon>
        <taxon>Ephydroidea</taxon>
        <taxon>Drosophilidae</taxon>
        <taxon>Drosophila</taxon>
    </lineage>
</organism>
<dbReference type="PANTHER" id="PTHR22803">
    <property type="entry name" value="MANNOSE, PHOSPHOLIPASE, LECTIN RECEPTOR RELATED"/>
    <property type="match status" value="1"/>
</dbReference>
<evidence type="ECO:0000313" key="3">
    <source>
        <dbReference type="EMBL" id="EDW07452.2"/>
    </source>
</evidence>
<dbReference type="SMART" id="SM00034">
    <property type="entry name" value="CLECT"/>
    <property type="match status" value="1"/>
</dbReference>
<evidence type="ECO:0000259" key="2">
    <source>
        <dbReference type="PROSITE" id="PS50041"/>
    </source>
</evidence>
<feature type="domain" description="C-type lectin" evidence="2">
    <location>
        <begin position="46"/>
        <end position="170"/>
    </location>
</feature>
<dbReference type="eggNOG" id="KOG4297">
    <property type="taxonomic scope" value="Eukaryota"/>
</dbReference>
<dbReference type="Proteomes" id="UP000009192">
    <property type="component" value="Unassembled WGS sequence"/>
</dbReference>
<dbReference type="EMBL" id="CH933810">
    <property type="protein sequence ID" value="EDW07452.2"/>
    <property type="molecule type" value="Genomic_DNA"/>
</dbReference>
<dbReference type="InterPro" id="IPR001304">
    <property type="entry name" value="C-type_lectin-like"/>
</dbReference>
<dbReference type="SUPFAM" id="SSF56436">
    <property type="entry name" value="C-type lectin-like"/>
    <property type="match status" value="1"/>
</dbReference>
<evidence type="ECO:0000313" key="4">
    <source>
        <dbReference type="Proteomes" id="UP000009192"/>
    </source>
</evidence>
<dbReference type="HOGENOM" id="CLU_049894_13_2_1"/>
<dbReference type="FunCoup" id="B4L4H4">
    <property type="interactions" value="1"/>
</dbReference>
<keyword evidence="4" id="KW-1185">Reference proteome</keyword>
<feature type="signal peptide" evidence="1">
    <location>
        <begin position="1"/>
        <end position="21"/>
    </location>
</feature>
<evidence type="ECO:0000256" key="1">
    <source>
        <dbReference type="SAM" id="SignalP"/>
    </source>
</evidence>
<dbReference type="KEGG" id="dmo:Dmoj_GI14863"/>
<dbReference type="InParanoid" id="B4L4H4"/>
<dbReference type="CDD" id="cd00037">
    <property type="entry name" value="CLECT"/>
    <property type="match status" value="1"/>
</dbReference>
<sequence>MQRYSVRLFLHSGLLFVCSWAYTITPIVQNGLPANTDVTTAPFVKIGKGFYYFENTTTKNWFDAFTSCRQMNADLISFETQNEWSLIMDYRRAVKDTNRYWTSGTDLGAEGSHVWFATGKPINLNLWTINNPDNYKNNEHCDELGWRPSKSAEDGMNDCSCSAKLRYICEAPEPQTASFIIW</sequence>
<name>B4L4H4_DROMO</name>
<dbReference type="Gene3D" id="3.10.100.10">
    <property type="entry name" value="Mannose-Binding Protein A, subunit A"/>
    <property type="match status" value="1"/>
</dbReference>
<accession>B4L4H4</accession>